<feature type="compositionally biased region" description="Polar residues" evidence="1">
    <location>
        <begin position="96"/>
        <end position="105"/>
    </location>
</feature>
<dbReference type="HOGENOM" id="CLU_007337_5_2_1"/>
<keyword evidence="3" id="KW-1185">Reference proteome</keyword>
<dbReference type="OrthoDB" id="3261594at2759"/>
<accession>A0A0C9YGA0</accession>
<dbReference type="Proteomes" id="UP000054018">
    <property type="component" value="Unassembled WGS sequence"/>
</dbReference>
<feature type="region of interest" description="Disordered" evidence="1">
    <location>
        <begin position="95"/>
        <end position="143"/>
    </location>
</feature>
<name>A0A0C9YGA0_9AGAM</name>
<dbReference type="EMBL" id="KN833881">
    <property type="protein sequence ID" value="KIK15661.1"/>
    <property type="molecule type" value="Genomic_DNA"/>
</dbReference>
<dbReference type="STRING" id="765257.A0A0C9YGA0"/>
<organism evidence="2 3">
    <name type="scientific">Pisolithus microcarpus 441</name>
    <dbReference type="NCBI Taxonomy" id="765257"/>
    <lineage>
        <taxon>Eukaryota</taxon>
        <taxon>Fungi</taxon>
        <taxon>Dikarya</taxon>
        <taxon>Basidiomycota</taxon>
        <taxon>Agaricomycotina</taxon>
        <taxon>Agaricomycetes</taxon>
        <taxon>Agaricomycetidae</taxon>
        <taxon>Boletales</taxon>
        <taxon>Sclerodermatineae</taxon>
        <taxon>Pisolithaceae</taxon>
        <taxon>Pisolithus</taxon>
    </lineage>
</organism>
<dbReference type="AlphaFoldDB" id="A0A0C9YGA0"/>
<evidence type="ECO:0000313" key="3">
    <source>
        <dbReference type="Proteomes" id="UP000054018"/>
    </source>
</evidence>
<sequence>MQQDSEQQSTACQYNCICVKHRFGRIHKVSHTAWQQHLASASSEEERQRMHTARLLGEWMISLPPLPHSHCGLVARARENCDPNEYIGCRKHARVQQPSDVNQTDMAPLPLPDETDRPPPPLPDETHASSPPPPPDHMDLNPPEITYQRCARPQINIQDLSEHVVLPKLRETMQFVSTLASATLEDLVTKLSQLALECLRNPPCQPLWIDNAGHHHSILMYLATEHSSKDAYEKICWSTARNFPGAEGVNDILSFHNVENLIASLTGIEKVQHDMCPNSCAAFTGPYSNLEQCPLCETSRWNQELLQSTNGQSRMPAKKFTTIPLGPQLQALYHDPDQACQMRYLHEQTQQIIAETQCTGSISVVNDIAAGWDYLGAVLDGDIKKDDIMLMVSLDSAQLYESKQSDCWIYIWIIVNLAPDKWYKKVHVCPGGFIPGPNKPKNIDSFLFVGLHHIAALQREGLRIWDASED</sequence>
<reference evidence="2 3" key="1">
    <citation type="submission" date="2014-04" db="EMBL/GenBank/DDBJ databases">
        <authorList>
            <consortium name="DOE Joint Genome Institute"/>
            <person name="Kuo A."/>
            <person name="Kohler A."/>
            <person name="Costa M.D."/>
            <person name="Nagy L.G."/>
            <person name="Floudas D."/>
            <person name="Copeland A."/>
            <person name="Barry K.W."/>
            <person name="Cichocki N."/>
            <person name="Veneault-Fourrey C."/>
            <person name="LaButti K."/>
            <person name="Lindquist E.A."/>
            <person name="Lipzen A."/>
            <person name="Lundell T."/>
            <person name="Morin E."/>
            <person name="Murat C."/>
            <person name="Sun H."/>
            <person name="Tunlid A."/>
            <person name="Henrissat B."/>
            <person name="Grigoriev I.V."/>
            <person name="Hibbett D.S."/>
            <person name="Martin F."/>
            <person name="Nordberg H.P."/>
            <person name="Cantor M.N."/>
            <person name="Hua S.X."/>
        </authorList>
    </citation>
    <scope>NUCLEOTIDE SEQUENCE [LARGE SCALE GENOMIC DNA]</scope>
    <source>
        <strain evidence="2 3">441</strain>
    </source>
</reference>
<evidence type="ECO:0000313" key="2">
    <source>
        <dbReference type="EMBL" id="KIK15661.1"/>
    </source>
</evidence>
<evidence type="ECO:0000256" key="1">
    <source>
        <dbReference type="SAM" id="MobiDB-lite"/>
    </source>
</evidence>
<gene>
    <name evidence="2" type="ORF">PISMIDRAFT_114762</name>
</gene>
<proteinExistence type="predicted"/>
<protein>
    <submittedName>
        <fullName evidence="2">Uncharacterized protein</fullName>
    </submittedName>
</protein>
<reference evidence="3" key="2">
    <citation type="submission" date="2015-01" db="EMBL/GenBank/DDBJ databases">
        <title>Evolutionary Origins and Diversification of the Mycorrhizal Mutualists.</title>
        <authorList>
            <consortium name="DOE Joint Genome Institute"/>
            <consortium name="Mycorrhizal Genomics Consortium"/>
            <person name="Kohler A."/>
            <person name="Kuo A."/>
            <person name="Nagy L.G."/>
            <person name="Floudas D."/>
            <person name="Copeland A."/>
            <person name="Barry K.W."/>
            <person name="Cichocki N."/>
            <person name="Veneault-Fourrey C."/>
            <person name="LaButti K."/>
            <person name="Lindquist E.A."/>
            <person name="Lipzen A."/>
            <person name="Lundell T."/>
            <person name="Morin E."/>
            <person name="Murat C."/>
            <person name="Riley R."/>
            <person name="Ohm R."/>
            <person name="Sun H."/>
            <person name="Tunlid A."/>
            <person name="Henrissat B."/>
            <person name="Grigoriev I.V."/>
            <person name="Hibbett D.S."/>
            <person name="Martin F."/>
        </authorList>
    </citation>
    <scope>NUCLEOTIDE SEQUENCE [LARGE SCALE GENOMIC DNA]</scope>
    <source>
        <strain evidence="3">441</strain>
    </source>
</reference>